<evidence type="ECO:0000313" key="3">
    <source>
        <dbReference type="EMBL" id="SPT55061.1"/>
    </source>
</evidence>
<accession>A0ABY1VQV0</accession>
<sequence>MMSPEEILRQVGNDAAKAWEALHSGQNWTPAQREWLRSVVAVGKPETAAAVEVAPVQAASIPTVPLRTTPTQVEADATVPVSTAPPQAEADLTVPVRTFPAHAEPLKAAPETIAPVRAVPAASASAPSAAPAYAAPSQPAAIQSTFPEPAAAQAAGVHAASAGAGSAFSPAGAGAGTPAKLQAGIPVPIYARSSSPAGTAAAPYGMPSGPTAQPTPPTASRFAATANKGKAPKSKRSGRSKGARWGVLAVVALALLAIGGLLWAWKSGILPGLGKDKAPTPAASQEPAATTEPTAPPAGGGPAGAPAVLRSGTGSYICSSAGQGVQCWGTKLDKQKVPLAPISGLENVKVVGLSVGHGFATAVGDDGTVYTWGANDKGQLGTAAGANSAAAVKVGTLPGKPSQIVTGNEHSCALVNGEVYCYGGNRFGQVTGASTKEPVGVTKVEGVTGAVQLGTSGYDAWAITAEGSWAWGNNTWGQVADGAGKVAKPTFTPAK</sequence>
<organism evidence="3 4">
    <name type="scientific">Actinomyces bovis</name>
    <dbReference type="NCBI Taxonomy" id="1658"/>
    <lineage>
        <taxon>Bacteria</taxon>
        <taxon>Bacillati</taxon>
        <taxon>Actinomycetota</taxon>
        <taxon>Actinomycetes</taxon>
        <taxon>Actinomycetales</taxon>
        <taxon>Actinomycetaceae</taxon>
        <taxon>Actinomyces</taxon>
    </lineage>
</organism>
<dbReference type="SUPFAM" id="SSF50985">
    <property type="entry name" value="RCC1/BLIP-II"/>
    <property type="match status" value="1"/>
</dbReference>
<dbReference type="PROSITE" id="PS50012">
    <property type="entry name" value="RCC1_3"/>
    <property type="match status" value="1"/>
</dbReference>
<keyword evidence="2" id="KW-1133">Transmembrane helix</keyword>
<proteinExistence type="predicted"/>
<feature type="region of interest" description="Disordered" evidence="1">
    <location>
        <begin position="277"/>
        <end position="306"/>
    </location>
</feature>
<reference evidence="3 4" key="1">
    <citation type="submission" date="2018-06" db="EMBL/GenBank/DDBJ databases">
        <authorList>
            <consortium name="Pathogen Informatics"/>
            <person name="Doyle S."/>
        </authorList>
    </citation>
    <scope>NUCLEOTIDE SEQUENCE [LARGE SCALE GENOMIC DNA]</scope>
    <source>
        <strain evidence="3 4">NCTC11535</strain>
    </source>
</reference>
<evidence type="ECO:0000256" key="1">
    <source>
        <dbReference type="SAM" id="MobiDB-lite"/>
    </source>
</evidence>
<name>A0ABY1VQV0_9ACTO</name>
<comment type="caution">
    <text evidence="3">The sequence shown here is derived from an EMBL/GenBank/DDBJ whole genome shotgun (WGS) entry which is preliminary data.</text>
</comment>
<feature type="transmembrane region" description="Helical" evidence="2">
    <location>
        <begin position="245"/>
        <end position="265"/>
    </location>
</feature>
<evidence type="ECO:0000256" key="2">
    <source>
        <dbReference type="SAM" id="Phobius"/>
    </source>
</evidence>
<dbReference type="Proteomes" id="UP000250006">
    <property type="component" value="Unassembled WGS sequence"/>
</dbReference>
<keyword evidence="2" id="KW-0812">Transmembrane</keyword>
<dbReference type="Gene3D" id="2.130.10.30">
    <property type="entry name" value="Regulator of chromosome condensation 1/beta-lactamase-inhibitor protein II"/>
    <property type="match status" value="1"/>
</dbReference>
<dbReference type="InterPro" id="IPR000408">
    <property type="entry name" value="Reg_chr_condens"/>
</dbReference>
<feature type="region of interest" description="Disordered" evidence="1">
    <location>
        <begin position="200"/>
        <end position="240"/>
    </location>
</feature>
<dbReference type="PANTHER" id="PTHR45982">
    <property type="entry name" value="REGULATOR OF CHROMOSOME CONDENSATION"/>
    <property type="match status" value="1"/>
</dbReference>
<gene>
    <name evidence="3" type="ORF">NCTC11535_02232</name>
</gene>
<dbReference type="Pfam" id="PF00415">
    <property type="entry name" value="RCC1"/>
    <property type="match status" value="1"/>
</dbReference>
<protein>
    <submittedName>
        <fullName evidence="3">Regulator of chromosome condensation (RCC1) repeat</fullName>
    </submittedName>
</protein>
<feature type="compositionally biased region" description="Low complexity" evidence="1">
    <location>
        <begin position="279"/>
        <end position="293"/>
    </location>
</feature>
<dbReference type="EMBL" id="UAPQ01000012">
    <property type="protein sequence ID" value="SPT55061.1"/>
    <property type="molecule type" value="Genomic_DNA"/>
</dbReference>
<dbReference type="PANTHER" id="PTHR45982:SF1">
    <property type="entry name" value="REGULATOR OF CHROMOSOME CONDENSATION"/>
    <property type="match status" value="1"/>
</dbReference>
<dbReference type="InterPro" id="IPR009091">
    <property type="entry name" value="RCC1/BLIP-II"/>
</dbReference>
<keyword evidence="4" id="KW-1185">Reference proteome</keyword>
<dbReference type="InterPro" id="IPR051553">
    <property type="entry name" value="Ran_GTPase-activating"/>
</dbReference>
<feature type="compositionally biased region" description="Basic residues" evidence="1">
    <location>
        <begin position="230"/>
        <end position="240"/>
    </location>
</feature>
<keyword evidence="2" id="KW-0472">Membrane</keyword>
<evidence type="ECO:0000313" key="4">
    <source>
        <dbReference type="Proteomes" id="UP000250006"/>
    </source>
</evidence>